<proteinExistence type="predicted"/>
<name>A0AAV5M115_9ROSI</name>
<comment type="caution">
    <text evidence="1">The sequence shown here is derived from an EMBL/GenBank/DDBJ whole genome shotgun (WGS) entry which is preliminary data.</text>
</comment>
<accession>A0AAV5M115</accession>
<dbReference type="EMBL" id="BPVZ01000157">
    <property type="protein sequence ID" value="GKV42312.1"/>
    <property type="molecule type" value="Genomic_DNA"/>
</dbReference>
<sequence>MSYSQSRKSRELAATVNKLLRAMLGALASCTLRPTLPLSLGHVSLFHALKCNLLPTGITWPNKSESVGRRVQEANAPSTPPVLMLKTQRCRHHYEEQLGSMPTAMGLPLTLRQRFPPTSPTVQRIGKKGRSPSSIEVQITSHSVLRLLSVEPHITSLLYSISLFRTSDHRPLVATFVLHSLRSLRYLSIIFNLQLRTFSRKGCHFQPNALEVSPFSATYGCCLACTRRPKSSLLPQRNILGVLQDFGVGDWR</sequence>
<evidence type="ECO:0000313" key="1">
    <source>
        <dbReference type="EMBL" id="GKV42312.1"/>
    </source>
</evidence>
<dbReference type="Proteomes" id="UP001054252">
    <property type="component" value="Unassembled WGS sequence"/>
</dbReference>
<protein>
    <submittedName>
        <fullName evidence="1">Uncharacterized protein</fullName>
    </submittedName>
</protein>
<organism evidence="1 2">
    <name type="scientific">Rubroshorea leprosula</name>
    <dbReference type="NCBI Taxonomy" id="152421"/>
    <lineage>
        <taxon>Eukaryota</taxon>
        <taxon>Viridiplantae</taxon>
        <taxon>Streptophyta</taxon>
        <taxon>Embryophyta</taxon>
        <taxon>Tracheophyta</taxon>
        <taxon>Spermatophyta</taxon>
        <taxon>Magnoliopsida</taxon>
        <taxon>eudicotyledons</taxon>
        <taxon>Gunneridae</taxon>
        <taxon>Pentapetalae</taxon>
        <taxon>rosids</taxon>
        <taxon>malvids</taxon>
        <taxon>Malvales</taxon>
        <taxon>Dipterocarpaceae</taxon>
        <taxon>Rubroshorea</taxon>
    </lineage>
</organism>
<gene>
    <name evidence="1" type="ORF">SLEP1_g49723</name>
</gene>
<dbReference type="AlphaFoldDB" id="A0AAV5M115"/>
<reference evidence="1 2" key="1">
    <citation type="journal article" date="2021" name="Commun. Biol.">
        <title>The genome of Shorea leprosula (Dipterocarpaceae) highlights the ecological relevance of drought in aseasonal tropical rainforests.</title>
        <authorList>
            <person name="Ng K.K.S."/>
            <person name="Kobayashi M.J."/>
            <person name="Fawcett J.A."/>
            <person name="Hatakeyama M."/>
            <person name="Paape T."/>
            <person name="Ng C.H."/>
            <person name="Ang C.C."/>
            <person name="Tnah L.H."/>
            <person name="Lee C.T."/>
            <person name="Nishiyama T."/>
            <person name="Sese J."/>
            <person name="O'Brien M.J."/>
            <person name="Copetti D."/>
            <person name="Mohd Noor M.I."/>
            <person name="Ong R.C."/>
            <person name="Putra M."/>
            <person name="Sireger I.Z."/>
            <person name="Indrioko S."/>
            <person name="Kosugi Y."/>
            <person name="Izuno A."/>
            <person name="Isagi Y."/>
            <person name="Lee S.L."/>
            <person name="Shimizu K.K."/>
        </authorList>
    </citation>
    <scope>NUCLEOTIDE SEQUENCE [LARGE SCALE GENOMIC DNA]</scope>
    <source>
        <strain evidence="1">214</strain>
    </source>
</reference>
<evidence type="ECO:0000313" key="2">
    <source>
        <dbReference type="Proteomes" id="UP001054252"/>
    </source>
</evidence>
<keyword evidence="2" id="KW-1185">Reference proteome</keyword>